<accession>A0A1Q9AMS4</accession>
<dbReference type="PANTHER" id="PTHR45138">
    <property type="entry name" value="REGULATORY COMPONENTS OF SENSORY TRANSDUCTION SYSTEM"/>
    <property type="match status" value="1"/>
</dbReference>
<evidence type="ECO:0000313" key="6">
    <source>
        <dbReference type="Proteomes" id="UP000186143"/>
    </source>
</evidence>
<dbReference type="GO" id="GO:0043709">
    <property type="term" value="P:cell adhesion involved in single-species biofilm formation"/>
    <property type="evidence" value="ECO:0007669"/>
    <property type="project" value="TreeGrafter"/>
</dbReference>
<feature type="transmembrane region" description="Helical" evidence="3">
    <location>
        <begin position="85"/>
        <end position="104"/>
    </location>
</feature>
<feature type="transmembrane region" description="Helical" evidence="3">
    <location>
        <begin position="54"/>
        <end position="73"/>
    </location>
</feature>
<dbReference type="SMART" id="SM00267">
    <property type="entry name" value="GGDEF"/>
    <property type="match status" value="1"/>
</dbReference>
<dbReference type="EC" id="2.7.7.65" evidence="1"/>
<sequence>MRAHGDEGRIMPQAVGSRITIKAVERAMARRSWRLRFSAALEEAFLESYVGQRLAHALVWCLTAMVIYDLMLVKDALLMPEHFPAMFVMRCIVFTAACLWLTYVKLRWRQPDLHDLLSVAIFLLAVLLPLLVMVWSDSPYRVVYQVGTVAMMIYFTLVVRLRFVPTLCALMIATAIQISATLVSGMLTMAAFVSFTTIVLCLAASAYILERAERRDFLRFWQERLLQQSLREEAERDGLTGLRNRYGLAADVIGLWQTAIPQCIFALMIDIDHFKAFNIAEGSARADRCMQRIAARLCEFANQRVRIYRNGGDRILVLALDMTIDEVFGLAEQLRAAVEGLAIPHQALGRGQVVTVSLGVAAADAPHTSIDTLLDHAAFVLHEAKRHGRNCVWPPQLPSLLAARAAAPVSLTSSGMEECGVVEGRLALRA</sequence>
<dbReference type="Pfam" id="PF00990">
    <property type="entry name" value="GGDEF"/>
    <property type="match status" value="1"/>
</dbReference>
<dbReference type="Proteomes" id="UP000186143">
    <property type="component" value="Unassembled WGS sequence"/>
</dbReference>
<evidence type="ECO:0000259" key="4">
    <source>
        <dbReference type="PROSITE" id="PS50887"/>
    </source>
</evidence>
<dbReference type="InterPro" id="IPR043128">
    <property type="entry name" value="Rev_trsase/Diguanyl_cyclase"/>
</dbReference>
<dbReference type="GO" id="GO:0005886">
    <property type="term" value="C:plasma membrane"/>
    <property type="evidence" value="ECO:0007669"/>
    <property type="project" value="TreeGrafter"/>
</dbReference>
<name>A0A1Q9AMS4_9HYPH</name>
<organism evidence="5 6">
    <name type="scientific">Xaviernesmea rhizosphaerae</name>
    <dbReference type="NCBI Taxonomy" id="1672749"/>
    <lineage>
        <taxon>Bacteria</taxon>
        <taxon>Pseudomonadati</taxon>
        <taxon>Pseudomonadota</taxon>
        <taxon>Alphaproteobacteria</taxon>
        <taxon>Hyphomicrobiales</taxon>
        <taxon>Rhizobiaceae</taxon>
        <taxon>Rhizobium/Agrobacterium group</taxon>
        <taxon>Xaviernesmea</taxon>
    </lineage>
</organism>
<keyword evidence="3" id="KW-0812">Transmembrane</keyword>
<dbReference type="GO" id="GO:0052621">
    <property type="term" value="F:diguanylate cyclase activity"/>
    <property type="evidence" value="ECO:0007669"/>
    <property type="project" value="UniProtKB-EC"/>
</dbReference>
<feature type="transmembrane region" description="Helical" evidence="3">
    <location>
        <begin position="116"/>
        <end position="136"/>
    </location>
</feature>
<evidence type="ECO:0000256" key="1">
    <source>
        <dbReference type="ARBA" id="ARBA00012528"/>
    </source>
</evidence>
<feature type="transmembrane region" description="Helical" evidence="3">
    <location>
        <begin position="166"/>
        <end position="183"/>
    </location>
</feature>
<protein>
    <recommendedName>
        <fullName evidence="1">diguanylate cyclase</fullName>
        <ecNumber evidence="1">2.7.7.65</ecNumber>
    </recommendedName>
</protein>
<comment type="caution">
    <text evidence="5">The sequence shown here is derived from an EMBL/GenBank/DDBJ whole genome shotgun (WGS) entry which is preliminary data.</text>
</comment>
<dbReference type="CDD" id="cd01949">
    <property type="entry name" value="GGDEF"/>
    <property type="match status" value="1"/>
</dbReference>
<evidence type="ECO:0000256" key="2">
    <source>
        <dbReference type="ARBA" id="ARBA00034247"/>
    </source>
</evidence>
<feature type="transmembrane region" description="Helical" evidence="3">
    <location>
        <begin position="189"/>
        <end position="209"/>
    </location>
</feature>
<reference evidence="5 6" key="1">
    <citation type="submission" date="2016-09" db="EMBL/GenBank/DDBJ databases">
        <title>Rhizobium sp. nov., a novel species isolated from the rice rhizosphere.</title>
        <authorList>
            <person name="Zhao J."/>
            <person name="Zhang X."/>
        </authorList>
    </citation>
    <scope>NUCLEOTIDE SEQUENCE [LARGE SCALE GENOMIC DNA]</scope>
    <source>
        <strain evidence="5 6">MH17</strain>
    </source>
</reference>
<dbReference type="InterPro" id="IPR029787">
    <property type="entry name" value="Nucleotide_cyclase"/>
</dbReference>
<feature type="transmembrane region" description="Helical" evidence="3">
    <location>
        <begin position="142"/>
        <end position="159"/>
    </location>
</feature>
<dbReference type="EMBL" id="MKIO01000021">
    <property type="protein sequence ID" value="OLP56702.1"/>
    <property type="molecule type" value="Genomic_DNA"/>
</dbReference>
<dbReference type="PROSITE" id="PS50887">
    <property type="entry name" value="GGDEF"/>
    <property type="match status" value="1"/>
</dbReference>
<dbReference type="SUPFAM" id="SSF55073">
    <property type="entry name" value="Nucleotide cyclase"/>
    <property type="match status" value="1"/>
</dbReference>
<dbReference type="Gene3D" id="3.30.70.270">
    <property type="match status" value="1"/>
</dbReference>
<evidence type="ECO:0000313" key="5">
    <source>
        <dbReference type="EMBL" id="OLP56702.1"/>
    </source>
</evidence>
<dbReference type="InterPro" id="IPR050469">
    <property type="entry name" value="Diguanylate_Cyclase"/>
</dbReference>
<keyword evidence="3" id="KW-1133">Transmembrane helix</keyword>
<feature type="domain" description="GGDEF" evidence="4">
    <location>
        <begin position="262"/>
        <end position="397"/>
    </location>
</feature>
<dbReference type="InterPro" id="IPR000160">
    <property type="entry name" value="GGDEF_dom"/>
</dbReference>
<dbReference type="STRING" id="1672749.BJF92_11505"/>
<dbReference type="GO" id="GO:1902201">
    <property type="term" value="P:negative regulation of bacterial-type flagellum-dependent cell motility"/>
    <property type="evidence" value="ECO:0007669"/>
    <property type="project" value="TreeGrafter"/>
</dbReference>
<comment type="catalytic activity">
    <reaction evidence="2">
        <text>2 GTP = 3',3'-c-di-GMP + 2 diphosphate</text>
        <dbReference type="Rhea" id="RHEA:24898"/>
        <dbReference type="ChEBI" id="CHEBI:33019"/>
        <dbReference type="ChEBI" id="CHEBI:37565"/>
        <dbReference type="ChEBI" id="CHEBI:58805"/>
        <dbReference type="EC" id="2.7.7.65"/>
    </reaction>
</comment>
<dbReference type="PANTHER" id="PTHR45138:SF9">
    <property type="entry name" value="DIGUANYLATE CYCLASE DGCM-RELATED"/>
    <property type="match status" value="1"/>
</dbReference>
<dbReference type="AlphaFoldDB" id="A0A1Q9AMS4"/>
<proteinExistence type="predicted"/>
<gene>
    <name evidence="5" type="ORF">BJF92_11505</name>
</gene>
<dbReference type="NCBIfam" id="TIGR00254">
    <property type="entry name" value="GGDEF"/>
    <property type="match status" value="1"/>
</dbReference>
<keyword evidence="3" id="KW-0472">Membrane</keyword>
<evidence type="ECO:0000256" key="3">
    <source>
        <dbReference type="SAM" id="Phobius"/>
    </source>
</evidence>